<reference evidence="8" key="4">
    <citation type="submission" date="2025-09" db="UniProtKB">
        <authorList>
            <consortium name="Ensembl"/>
        </authorList>
    </citation>
    <scope>IDENTIFICATION</scope>
</reference>
<keyword evidence="9" id="KW-1185">Reference proteome</keyword>
<feature type="region of interest" description="Disordered" evidence="7">
    <location>
        <begin position="358"/>
        <end position="413"/>
    </location>
</feature>
<feature type="compositionally biased region" description="Acidic residues" evidence="7">
    <location>
        <begin position="212"/>
        <end position="224"/>
    </location>
</feature>
<accession>A0A3B1KFD9</accession>
<feature type="region of interest" description="Disordered" evidence="7">
    <location>
        <begin position="255"/>
        <end position="343"/>
    </location>
</feature>
<comment type="subcellular location">
    <subcellularLocation>
        <location evidence="2">Cytoplasm</location>
    </subcellularLocation>
    <subcellularLocation>
        <location evidence="1">Membrane</location>
        <location evidence="1">Caveola</location>
    </subcellularLocation>
</comment>
<evidence type="ECO:0000256" key="7">
    <source>
        <dbReference type="SAM" id="MobiDB-lite"/>
    </source>
</evidence>
<reference evidence="8" key="3">
    <citation type="submission" date="2025-08" db="UniProtKB">
        <authorList>
            <consortium name="Ensembl"/>
        </authorList>
    </citation>
    <scope>IDENTIFICATION</scope>
</reference>
<dbReference type="Pfam" id="PF15237">
    <property type="entry name" value="PTRF_SDPR"/>
    <property type="match status" value="2"/>
</dbReference>
<proteinExistence type="inferred from homology"/>
<evidence type="ECO:0000256" key="2">
    <source>
        <dbReference type="ARBA" id="ARBA00004496"/>
    </source>
</evidence>
<dbReference type="GO" id="GO:0008307">
    <property type="term" value="F:structural constituent of muscle"/>
    <property type="evidence" value="ECO:0007669"/>
    <property type="project" value="Ensembl"/>
</dbReference>
<dbReference type="PANTHER" id="PTHR15240">
    <property type="entry name" value="CAVIN"/>
    <property type="match status" value="1"/>
</dbReference>
<comment type="similarity">
    <text evidence="3">Belongs to the CAVIN family.</text>
</comment>
<feature type="compositionally biased region" description="Polar residues" evidence="7">
    <location>
        <begin position="30"/>
        <end position="42"/>
    </location>
</feature>
<keyword evidence="4" id="KW-0963">Cytoplasm</keyword>
<dbReference type="GO" id="GO:0006363">
    <property type="term" value="P:termination of RNA polymerase I transcription"/>
    <property type="evidence" value="ECO:0007669"/>
    <property type="project" value="TreeGrafter"/>
</dbReference>
<dbReference type="GeneTree" id="ENSGT00950000182910"/>
<evidence type="ECO:0000256" key="4">
    <source>
        <dbReference type="ARBA" id="ARBA00022490"/>
    </source>
</evidence>
<feature type="region of interest" description="Disordered" evidence="7">
    <location>
        <begin position="193"/>
        <end position="224"/>
    </location>
</feature>
<dbReference type="GO" id="GO:0005901">
    <property type="term" value="C:caveola"/>
    <property type="evidence" value="ECO:0007669"/>
    <property type="project" value="UniProtKB-SubCell"/>
</dbReference>
<evidence type="ECO:0000256" key="5">
    <source>
        <dbReference type="ARBA" id="ARBA00023136"/>
    </source>
</evidence>
<keyword evidence="5" id="KW-0472">Membrane</keyword>
<dbReference type="GO" id="GO:0006361">
    <property type="term" value="P:transcription initiation at RNA polymerase I promoter"/>
    <property type="evidence" value="ECO:0007669"/>
    <property type="project" value="TreeGrafter"/>
</dbReference>
<dbReference type="PANTHER" id="PTHR15240:SF3">
    <property type="entry name" value="CAVEOLAE-ASSOCIATED PROTEIN 1"/>
    <property type="match status" value="1"/>
</dbReference>
<feature type="compositionally biased region" description="Basic residues" evidence="7">
    <location>
        <begin position="324"/>
        <end position="341"/>
    </location>
</feature>
<protein>
    <submittedName>
        <fullName evidence="8">Caveolae associated protein 1</fullName>
    </submittedName>
</protein>
<dbReference type="Proteomes" id="UP000018467">
    <property type="component" value="Unassembled WGS sequence"/>
</dbReference>
<evidence type="ECO:0000313" key="9">
    <source>
        <dbReference type="Proteomes" id="UP000018467"/>
    </source>
</evidence>
<dbReference type="GO" id="GO:0042134">
    <property type="term" value="F:rRNA primary transcript binding"/>
    <property type="evidence" value="ECO:0007669"/>
    <property type="project" value="TreeGrafter"/>
</dbReference>
<dbReference type="InParanoid" id="A0A3B1KFD9"/>
<organism evidence="8 9">
    <name type="scientific">Astyanax mexicanus</name>
    <name type="common">Blind cave fish</name>
    <name type="synonym">Astyanax fasciatus mexicanus</name>
    <dbReference type="NCBI Taxonomy" id="7994"/>
    <lineage>
        <taxon>Eukaryota</taxon>
        <taxon>Metazoa</taxon>
        <taxon>Chordata</taxon>
        <taxon>Craniata</taxon>
        <taxon>Vertebrata</taxon>
        <taxon>Euteleostomi</taxon>
        <taxon>Actinopterygii</taxon>
        <taxon>Neopterygii</taxon>
        <taxon>Teleostei</taxon>
        <taxon>Ostariophysi</taxon>
        <taxon>Characiformes</taxon>
        <taxon>Characoidei</taxon>
        <taxon>Acestrorhamphidae</taxon>
        <taxon>Acestrorhamphinae</taxon>
        <taxon>Astyanax</taxon>
    </lineage>
</organism>
<evidence type="ECO:0000256" key="6">
    <source>
        <dbReference type="SAM" id="Coils"/>
    </source>
</evidence>
<reference evidence="9" key="1">
    <citation type="submission" date="2013-03" db="EMBL/GenBank/DDBJ databases">
        <authorList>
            <person name="Jeffery W."/>
            <person name="Warren W."/>
            <person name="Wilson R.K."/>
        </authorList>
    </citation>
    <scope>NUCLEOTIDE SEQUENCE</scope>
    <source>
        <strain evidence="9">female</strain>
    </source>
</reference>
<dbReference type="InterPro" id="IPR026752">
    <property type="entry name" value="Cavin_fam"/>
</dbReference>
<feature type="region of interest" description="Disordered" evidence="7">
    <location>
        <begin position="29"/>
        <end position="76"/>
    </location>
</feature>
<feature type="compositionally biased region" description="Basic and acidic residues" evidence="7">
    <location>
        <begin position="255"/>
        <end position="291"/>
    </location>
</feature>
<dbReference type="AlphaFoldDB" id="A0A3B1KFD9"/>
<name>A0A3B1KFD9_ASTMX</name>
<evidence type="ECO:0000256" key="1">
    <source>
        <dbReference type="ARBA" id="ARBA00004345"/>
    </source>
</evidence>
<reference evidence="9" key="2">
    <citation type="journal article" date="2014" name="Nat. Commun.">
        <title>The cavefish genome reveals candidate genes for eye loss.</title>
        <authorList>
            <person name="McGaugh S.E."/>
            <person name="Gross J.B."/>
            <person name="Aken B."/>
            <person name="Blin M."/>
            <person name="Borowsky R."/>
            <person name="Chalopin D."/>
            <person name="Hinaux H."/>
            <person name="Jeffery W.R."/>
            <person name="Keene A."/>
            <person name="Ma L."/>
            <person name="Minx P."/>
            <person name="Murphy D."/>
            <person name="O'Quin K.E."/>
            <person name="Retaux S."/>
            <person name="Rohner N."/>
            <person name="Searle S.M."/>
            <person name="Stahl B.A."/>
            <person name="Tabin C."/>
            <person name="Volff J.N."/>
            <person name="Yoshizawa M."/>
            <person name="Warren W.C."/>
        </authorList>
    </citation>
    <scope>NUCLEOTIDE SEQUENCE [LARGE SCALE GENOMIC DNA]</scope>
    <source>
        <strain evidence="9">female</strain>
    </source>
</reference>
<evidence type="ECO:0000256" key="3">
    <source>
        <dbReference type="ARBA" id="ARBA00008836"/>
    </source>
</evidence>
<dbReference type="Ensembl" id="ENSAMXT00000054367.1">
    <property type="protein sequence ID" value="ENSAMXP00000052429.1"/>
    <property type="gene ID" value="ENSAMXG00000040870.1"/>
</dbReference>
<feature type="coiled-coil region" evidence="6">
    <location>
        <begin position="110"/>
        <end position="179"/>
    </location>
</feature>
<dbReference type="Bgee" id="ENSAMXG00000040870">
    <property type="expression patterns" value="Expressed in muscle tissue and 7 other cell types or tissues"/>
</dbReference>
<dbReference type="STRING" id="7994.ENSAMXP00000052429"/>
<keyword evidence="6" id="KW-0175">Coiled coil</keyword>
<evidence type="ECO:0000313" key="8">
    <source>
        <dbReference type="Ensembl" id="ENSAMXP00000052429.1"/>
    </source>
</evidence>
<feature type="compositionally biased region" description="Low complexity" evidence="7">
    <location>
        <begin position="295"/>
        <end position="305"/>
    </location>
</feature>
<dbReference type="GO" id="GO:0005737">
    <property type="term" value="C:cytoplasm"/>
    <property type="evidence" value="ECO:0007669"/>
    <property type="project" value="UniProtKB-SubCell"/>
</dbReference>
<sequence length="429" mass="48908">MADTNLKLDRIALSEISDDDEEVVLVTAAAKTSLTTPVTNRKNTSDDEDQENPPKEANLVLGTGLESGGSDEAQRSEAQAAGMMVLSLLDKIIGVVDQIQLTQNSLESRQENMEKSVTSITSELNKLTKNHVSTAHTVNKLLDKVRKVNTNVKGVRADLDKQVGQIKKLENNEHELLKRKNFKVLIYQDKEKQVKTTEKAASEEGEQVLSEGGEEERGEDEEVEIEETVEESRAARIKRSGMQRVDVIKKAFSKEQMEKTRQRTKENLEKTRQRTKENLEKTRLRTRENFQKTRLSLGKKMGKLGTKMAPSTERKEKLRVSRDKLKKSLTQKSANHAKRPKITTYRVPPFTFYVKKVREGEVEPEPEEEEEVEEEEEEQPEQEQAQEYEDEEEVEEGQLVNLSPEMEVVLGESRLVVQDRVRPGERASH</sequence>
<feature type="compositionally biased region" description="Basic and acidic residues" evidence="7">
    <location>
        <begin position="193"/>
        <end position="202"/>
    </location>
</feature>
<feature type="compositionally biased region" description="Basic and acidic residues" evidence="7">
    <location>
        <begin position="312"/>
        <end position="323"/>
    </location>
</feature>
<feature type="compositionally biased region" description="Acidic residues" evidence="7">
    <location>
        <begin position="362"/>
        <end position="396"/>
    </location>
</feature>